<comment type="caution">
    <text evidence="2">The sequence shown here is derived from an EMBL/GenBank/DDBJ whole genome shotgun (WGS) entry which is preliminary data.</text>
</comment>
<name>A0AAN7VN27_9COLE</name>
<feature type="compositionally biased region" description="Low complexity" evidence="1">
    <location>
        <begin position="37"/>
        <end position="50"/>
    </location>
</feature>
<evidence type="ECO:0000313" key="2">
    <source>
        <dbReference type="EMBL" id="KAK5648131.1"/>
    </source>
</evidence>
<feature type="compositionally biased region" description="Basic residues" evidence="1">
    <location>
        <begin position="79"/>
        <end position="91"/>
    </location>
</feature>
<keyword evidence="3" id="KW-1185">Reference proteome</keyword>
<sequence length="141" mass="16310">MDYVGLTKDEADHLLVLLEGDISDVEIEESDDEIELEVSSRSNSSNVPPLLETVPYDMIPTEQEFDSEDDLPLSYFQKKPKKKKLKRKKTEKKGGEECRAHKIKQKMQERKEKDQKGEQVEVEKIVSEVVEEVMQEEGENI</sequence>
<evidence type="ECO:0000256" key="1">
    <source>
        <dbReference type="SAM" id="MobiDB-lite"/>
    </source>
</evidence>
<dbReference type="AlphaFoldDB" id="A0AAN7VN27"/>
<protein>
    <submittedName>
        <fullName evidence="2">Uncharacterized protein</fullName>
    </submittedName>
</protein>
<dbReference type="EMBL" id="JAVRBK010000002">
    <property type="protein sequence ID" value="KAK5648131.1"/>
    <property type="molecule type" value="Genomic_DNA"/>
</dbReference>
<dbReference type="Proteomes" id="UP001329430">
    <property type="component" value="Chromosome 2"/>
</dbReference>
<reference evidence="2 3" key="1">
    <citation type="journal article" date="2024" name="Insects">
        <title>An Improved Chromosome-Level Genome Assembly of the Firefly Pyrocoelia pectoralis.</title>
        <authorList>
            <person name="Fu X."/>
            <person name="Meyer-Rochow V.B."/>
            <person name="Ballantyne L."/>
            <person name="Zhu X."/>
        </authorList>
    </citation>
    <scope>NUCLEOTIDE SEQUENCE [LARGE SCALE GENOMIC DNA]</scope>
    <source>
        <strain evidence="2">XCY_ONT2</strain>
    </source>
</reference>
<evidence type="ECO:0000313" key="3">
    <source>
        <dbReference type="Proteomes" id="UP001329430"/>
    </source>
</evidence>
<organism evidence="2 3">
    <name type="scientific">Pyrocoelia pectoralis</name>
    <dbReference type="NCBI Taxonomy" id="417401"/>
    <lineage>
        <taxon>Eukaryota</taxon>
        <taxon>Metazoa</taxon>
        <taxon>Ecdysozoa</taxon>
        <taxon>Arthropoda</taxon>
        <taxon>Hexapoda</taxon>
        <taxon>Insecta</taxon>
        <taxon>Pterygota</taxon>
        <taxon>Neoptera</taxon>
        <taxon>Endopterygota</taxon>
        <taxon>Coleoptera</taxon>
        <taxon>Polyphaga</taxon>
        <taxon>Elateriformia</taxon>
        <taxon>Elateroidea</taxon>
        <taxon>Lampyridae</taxon>
        <taxon>Lampyrinae</taxon>
        <taxon>Pyrocoelia</taxon>
    </lineage>
</organism>
<accession>A0AAN7VN27</accession>
<feature type="compositionally biased region" description="Basic and acidic residues" evidence="1">
    <location>
        <begin position="92"/>
        <end position="120"/>
    </location>
</feature>
<feature type="region of interest" description="Disordered" evidence="1">
    <location>
        <begin position="79"/>
        <end position="120"/>
    </location>
</feature>
<proteinExistence type="predicted"/>
<feature type="region of interest" description="Disordered" evidence="1">
    <location>
        <begin position="29"/>
        <end position="52"/>
    </location>
</feature>
<gene>
    <name evidence="2" type="ORF">RI129_003023</name>
</gene>